<proteinExistence type="predicted"/>
<accession>A0A366MBR7</accession>
<name>A0A366MBR7_9EURY</name>
<dbReference type="Proteomes" id="UP000253099">
    <property type="component" value="Unassembled WGS sequence"/>
</dbReference>
<dbReference type="Pfam" id="PF20434">
    <property type="entry name" value="BD-FAE"/>
    <property type="match status" value="1"/>
</dbReference>
<dbReference type="EMBL" id="NIZT01000028">
    <property type="protein sequence ID" value="RBQ23110.1"/>
    <property type="molecule type" value="Genomic_DNA"/>
</dbReference>
<sequence length="189" mass="21575">MNLYPTQIQDMYLVLDWLNRSDYKTSPEKIGIFGSSSGGNLVEELAIKEGYPATAWSGLFDLEGFYNKHKNTIPKKMIISDNIAISEIYQDGANDEYYKWLIINFLGGDMSKLHDATSINRVNENSGTMLLINSIDELVPGEEILKLGEKLLKQNQEFQALILKGNRHGEGYYEDVIDMTIDFFKKYLL</sequence>
<evidence type="ECO:0000313" key="2">
    <source>
        <dbReference type="EMBL" id="RBQ23110.1"/>
    </source>
</evidence>
<dbReference type="AlphaFoldDB" id="A0A366MBR7"/>
<feature type="domain" description="BD-FAE-like" evidence="1">
    <location>
        <begin position="3"/>
        <end position="151"/>
    </location>
</feature>
<reference evidence="2 3" key="1">
    <citation type="submission" date="2018-06" db="EMBL/GenBank/DDBJ databases">
        <title>Genomic insight into two independent archaeal endosymbiosis events.</title>
        <authorList>
            <person name="Lind A.E."/>
            <person name="Lewis W.H."/>
            <person name="Spang A."/>
            <person name="Guy L."/>
            <person name="Embley M.T."/>
            <person name="Ettema T.J.G."/>
        </authorList>
    </citation>
    <scope>NUCLEOTIDE SEQUENCE [LARGE SCALE GENOMIC DNA]</scope>
    <source>
        <strain evidence="2">NOE</strain>
    </source>
</reference>
<gene>
    <name evidence="2" type="ORF">ALNOE001_11260</name>
</gene>
<organism evidence="2 3">
    <name type="scientific">Candidatus Methanobinarius endosymbioticus</name>
    <dbReference type="NCBI Taxonomy" id="2006182"/>
    <lineage>
        <taxon>Archaea</taxon>
        <taxon>Methanobacteriati</taxon>
        <taxon>Methanobacteriota</taxon>
        <taxon>Methanomada group</taxon>
        <taxon>Methanobacteria</taxon>
        <taxon>Methanobacteriales</taxon>
        <taxon>Methanobacteriaceae</taxon>
        <taxon>Candidatus Methanobinarius</taxon>
    </lineage>
</organism>
<comment type="caution">
    <text evidence="2">The sequence shown here is derived from an EMBL/GenBank/DDBJ whole genome shotgun (WGS) entry which is preliminary data.</text>
</comment>
<dbReference type="InterPro" id="IPR029058">
    <property type="entry name" value="AB_hydrolase_fold"/>
</dbReference>
<dbReference type="InterPro" id="IPR049492">
    <property type="entry name" value="BD-FAE-like_dom"/>
</dbReference>
<keyword evidence="3" id="KW-1185">Reference proteome</keyword>
<dbReference type="SUPFAM" id="SSF53474">
    <property type="entry name" value="alpha/beta-Hydrolases"/>
    <property type="match status" value="1"/>
</dbReference>
<evidence type="ECO:0000313" key="3">
    <source>
        <dbReference type="Proteomes" id="UP000253099"/>
    </source>
</evidence>
<evidence type="ECO:0000259" key="1">
    <source>
        <dbReference type="Pfam" id="PF20434"/>
    </source>
</evidence>
<dbReference type="Gene3D" id="3.40.50.1820">
    <property type="entry name" value="alpha/beta hydrolase"/>
    <property type="match status" value="1"/>
</dbReference>
<protein>
    <recommendedName>
        <fullName evidence="1">BD-FAE-like domain-containing protein</fullName>
    </recommendedName>
</protein>